<evidence type="ECO:0000256" key="6">
    <source>
        <dbReference type="ARBA" id="ARBA00023033"/>
    </source>
</evidence>
<dbReference type="PaxDb" id="4081-Solyc08g083410.1.1"/>
<dbReference type="Gramene" id="Solyc08g083410.2.1">
    <property type="protein sequence ID" value="Solyc08g083410.2.1"/>
    <property type="gene ID" value="Solyc08g083410.2"/>
</dbReference>
<evidence type="ECO:0000256" key="3">
    <source>
        <dbReference type="ARBA" id="ARBA00022723"/>
    </source>
</evidence>
<evidence type="ECO:0000256" key="5">
    <source>
        <dbReference type="ARBA" id="ARBA00023004"/>
    </source>
</evidence>
<proteinExistence type="inferred from homology"/>
<evidence type="ECO:0000313" key="8">
    <source>
        <dbReference type="EnsemblPlants" id="Solyc08g083410.2.1"/>
    </source>
</evidence>
<dbReference type="AlphaFoldDB" id="A0A3Q7HXB8"/>
<dbReference type="InterPro" id="IPR036396">
    <property type="entry name" value="Cyt_P450_sf"/>
</dbReference>
<dbReference type="PANTHER" id="PTHR47951:SF3">
    <property type="entry name" value="CYTOCHROME P450, FAMILY 706, SUBFAMILY A, POLYPEPTIDE 4"/>
    <property type="match status" value="1"/>
</dbReference>
<dbReference type="InterPro" id="IPR001128">
    <property type="entry name" value="Cyt_P450"/>
</dbReference>
<keyword evidence="3 7" id="KW-0479">Metal-binding</keyword>
<dbReference type="SUPFAM" id="SSF48264">
    <property type="entry name" value="Cytochrome P450"/>
    <property type="match status" value="2"/>
</dbReference>
<evidence type="ECO:0000256" key="2">
    <source>
        <dbReference type="ARBA" id="ARBA00022617"/>
    </source>
</evidence>
<dbReference type="FunFam" id="1.10.630.10:FF:000067">
    <property type="entry name" value="Cytochrome P450 - like protein"/>
    <property type="match status" value="1"/>
</dbReference>
<evidence type="ECO:0000313" key="9">
    <source>
        <dbReference type="Proteomes" id="UP000004994"/>
    </source>
</evidence>
<reference evidence="8" key="1">
    <citation type="journal article" date="2012" name="Nature">
        <title>The tomato genome sequence provides insights into fleshy fruit evolution.</title>
        <authorList>
            <consortium name="Tomato Genome Consortium"/>
        </authorList>
    </citation>
    <scope>NUCLEOTIDE SEQUENCE [LARGE SCALE GENOMIC DNA]</scope>
    <source>
        <strain evidence="8">cv. Heinz 1706</strain>
    </source>
</reference>
<evidence type="ECO:0008006" key="10">
    <source>
        <dbReference type="Google" id="ProtNLM"/>
    </source>
</evidence>
<dbReference type="STRING" id="4081.A0A3Q7HXB8"/>
<dbReference type="FunCoup" id="A0A3Q7HXB8">
    <property type="interactions" value="791"/>
</dbReference>
<dbReference type="GO" id="GO:0005506">
    <property type="term" value="F:iron ion binding"/>
    <property type="evidence" value="ECO:0007669"/>
    <property type="project" value="InterPro"/>
</dbReference>
<keyword evidence="2 7" id="KW-0349">Heme</keyword>
<protein>
    <recommendedName>
        <fullName evidence="10">Cytochrome P450</fullName>
    </recommendedName>
</protein>
<reference evidence="8" key="2">
    <citation type="submission" date="2019-01" db="UniProtKB">
        <authorList>
            <consortium name="EnsemblPlants"/>
        </authorList>
    </citation>
    <scope>IDENTIFICATION</scope>
    <source>
        <strain evidence="8">cv. Heinz 1706</strain>
    </source>
</reference>
<keyword evidence="4" id="KW-0560">Oxidoreductase</keyword>
<organism evidence="8">
    <name type="scientific">Solanum lycopersicum</name>
    <name type="common">Tomato</name>
    <name type="synonym">Lycopersicon esculentum</name>
    <dbReference type="NCBI Taxonomy" id="4081"/>
    <lineage>
        <taxon>Eukaryota</taxon>
        <taxon>Viridiplantae</taxon>
        <taxon>Streptophyta</taxon>
        <taxon>Embryophyta</taxon>
        <taxon>Tracheophyta</taxon>
        <taxon>Spermatophyta</taxon>
        <taxon>Magnoliopsida</taxon>
        <taxon>eudicotyledons</taxon>
        <taxon>Gunneridae</taxon>
        <taxon>Pentapetalae</taxon>
        <taxon>asterids</taxon>
        <taxon>lamiids</taxon>
        <taxon>Solanales</taxon>
        <taxon>Solanaceae</taxon>
        <taxon>Solanoideae</taxon>
        <taxon>Solaneae</taxon>
        <taxon>Solanum</taxon>
        <taxon>Solanum subgen. Lycopersicon</taxon>
    </lineage>
</organism>
<accession>A0A3Q7HXB8</accession>
<evidence type="ECO:0000256" key="7">
    <source>
        <dbReference type="PIRSR" id="PIRSR602401-1"/>
    </source>
</evidence>
<dbReference type="Gene3D" id="1.10.630.10">
    <property type="entry name" value="Cytochrome P450"/>
    <property type="match status" value="2"/>
</dbReference>
<dbReference type="OMA" id="EHIHEEL"/>
<dbReference type="EnsemblPlants" id="Solyc08g083410.2.1">
    <property type="protein sequence ID" value="Solyc08g083410.2.1"/>
    <property type="gene ID" value="Solyc08g083410.2"/>
</dbReference>
<comment type="cofactor">
    <cofactor evidence="7">
        <name>heme</name>
        <dbReference type="ChEBI" id="CHEBI:30413"/>
    </cofactor>
</comment>
<dbReference type="InterPro" id="IPR002401">
    <property type="entry name" value="Cyt_P450_E_grp-I"/>
</dbReference>
<dbReference type="GO" id="GO:0016705">
    <property type="term" value="F:oxidoreductase activity, acting on paired donors, with incorporation or reduction of molecular oxygen"/>
    <property type="evidence" value="ECO:0007669"/>
    <property type="project" value="InterPro"/>
</dbReference>
<keyword evidence="5 7" id="KW-0408">Iron</keyword>
<dbReference type="GO" id="GO:0020037">
    <property type="term" value="F:heme binding"/>
    <property type="evidence" value="ECO:0007669"/>
    <property type="project" value="InterPro"/>
</dbReference>
<dbReference type="InterPro" id="IPR017972">
    <property type="entry name" value="Cyt_P450_CS"/>
</dbReference>
<comment type="similarity">
    <text evidence="1">Belongs to the cytochrome P450 family.</text>
</comment>
<dbReference type="CDD" id="cd11073">
    <property type="entry name" value="CYP76-like"/>
    <property type="match status" value="2"/>
</dbReference>
<dbReference type="Pfam" id="PF00067">
    <property type="entry name" value="p450"/>
    <property type="match status" value="2"/>
</dbReference>
<dbReference type="PRINTS" id="PR00463">
    <property type="entry name" value="EP450I"/>
</dbReference>
<dbReference type="InParanoid" id="A0A3Q7HXB8"/>
<sequence>MSLKFFKPLFDSSPWLLQQLNVEENAVFFSCFLGFSALLWYFIRNSNKGLPPGPKPLPLIGNLHSLEPQLHTYFTSLSQTYGPICRLWLGKKVGIVIASPALAREVLKDKDTIFANRDVPAAGREFSYGVNDLLWTPYGPKWRMLRKVCVRDMLSCSTLDSVYALRKRELRQSIKYLYSQKGLPVNVGEQMFLTVLNVITSMLWGGTVKGEERASVGAEFRHVVTEIAQLISIPNLSDFYPGMAWFDFQGVVKKMKVVLKRFDKIFESMIDQRQKLDRNGFGQESKDFLQVLLKLKDEADAKMPLTMTEIKALLMDMVTGGASSTSNAIEFAMAEIMNRPDVLRKLQEEVEAVVGKDNIVEESHLKQLPYLYAVMKEALRIHPTAPLLVPHCPSETCTVGGYTIPKGSCVFINVWAIHRDPSIWKNPTEFRPERFLDNKWDFSGNDFNYFPFGSGRRICVGLDMAERMFMYSLASLIHSFDWKLPEGETLEVTEKFGIIMKKKMPLVAIPTPRLSNPSLYDLCPNSNKGLPPGPKGLPLIALLWCFIRNSNKGLPPGPKALPLIGNLHSLDASSETHIYFASLSQTYGPICRLWLGLKVGIIITSSDLAREVLKDKDTIFANREVSAAGREFSYGVNDLIWSPYGLKWRMLRKVCVRDMLSSSNIDSVYALRRRELRRSINYLYSQRGLPVNVGEQMFLTVLNVMTSMLWGGTMKGEERATLGAEFRHVVTEIAELISIPNLSDFYPGLAWFDFQGVIKKIKVLLKRFDKIFESMIDQRQKLDRNGVGQESKDFLQVLLKLKDEADAKMPLTMTEIKALLMDLVVGGTDTTSNAVEFAMAEILNKPDILRKIQQEVDTVVGKDNIVEESHIQQLPYLYAVMKEAMRIHPALPLLAPHCPSETITVGGYTVPKGSRVFVNVWAIHRDPSMWKNPTEFCPERFLDNKWNYSGNDFNYFPFGSGRRMCAGIAMAERMFMYSLASLIHSFDWKLPEGETLDLKEKFCIALKKKMPLVAIPTPRLSNPTQYE</sequence>
<evidence type="ECO:0000256" key="1">
    <source>
        <dbReference type="ARBA" id="ARBA00010617"/>
    </source>
</evidence>
<dbReference type="GO" id="GO:0004497">
    <property type="term" value="F:monooxygenase activity"/>
    <property type="evidence" value="ECO:0007669"/>
    <property type="project" value="UniProtKB-KW"/>
</dbReference>
<name>A0A3Q7HXB8_SOLLC</name>
<dbReference type="Proteomes" id="UP000004994">
    <property type="component" value="Chromosome 8"/>
</dbReference>
<feature type="binding site" description="axial binding residue" evidence="7">
    <location>
        <position position="459"/>
    </location>
    <ligand>
        <name>heme</name>
        <dbReference type="ChEBI" id="CHEBI:30413"/>
    </ligand>
    <ligandPart>
        <name>Fe</name>
        <dbReference type="ChEBI" id="CHEBI:18248"/>
    </ligandPart>
</feature>
<dbReference type="PANTHER" id="PTHR47951">
    <property type="entry name" value="OS08G0547900 PROTEIN"/>
    <property type="match status" value="1"/>
</dbReference>
<keyword evidence="6" id="KW-0503">Monooxygenase</keyword>
<dbReference type="PRINTS" id="PR00385">
    <property type="entry name" value="P450"/>
</dbReference>
<evidence type="ECO:0000256" key="4">
    <source>
        <dbReference type="ARBA" id="ARBA00023002"/>
    </source>
</evidence>
<dbReference type="PROSITE" id="PS00086">
    <property type="entry name" value="CYTOCHROME_P450"/>
    <property type="match status" value="2"/>
</dbReference>
<dbReference type="FunFam" id="1.10.630.10:FF:000007">
    <property type="entry name" value="Cytochrome P450 76C4"/>
    <property type="match status" value="1"/>
</dbReference>
<keyword evidence="9" id="KW-1185">Reference proteome</keyword>